<gene>
    <name evidence="3" type="ORF">EVJ46_01175</name>
</gene>
<dbReference type="InterPro" id="IPR002716">
    <property type="entry name" value="PIN_dom"/>
</dbReference>
<dbReference type="PANTHER" id="PTHR35901">
    <property type="entry name" value="RIBONUCLEASE VAPC3"/>
    <property type="match status" value="1"/>
</dbReference>
<protein>
    <submittedName>
        <fullName evidence="3">PIN domain-containing protein</fullName>
    </submittedName>
</protein>
<dbReference type="CDD" id="cd09873">
    <property type="entry name" value="PIN_Pae0151-like"/>
    <property type="match status" value="1"/>
</dbReference>
<dbReference type="Gene3D" id="3.40.50.1010">
    <property type="entry name" value="5'-nuclease"/>
    <property type="match status" value="1"/>
</dbReference>
<dbReference type="SUPFAM" id="SSF88723">
    <property type="entry name" value="PIN domain-like"/>
    <property type="match status" value="1"/>
</dbReference>
<evidence type="ECO:0000313" key="4">
    <source>
        <dbReference type="Proteomes" id="UP000316562"/>
    </source>
</evidence>
<dbReference type="AlphaFoldDB" id="A0A519BI04"/>
<accession>A0A519BI04</accession>
<feature type="domain" description="PIN" evidence="2">
    <location>
        <begin position="4"/>
        <end position="129"/>
    </location>
</feature>
<dbReference type="InterPro" id="IPR051619">
    <property type="entry name" value="TypeII_TA_RNase_PINc/VapC"/>
</dbReference>
<evidence type="ECO:0000313" key="3">
    <source>
        <dbReference type="EMBL" id="RZD16879.1"/>
    </source>
</evidence>
<evidence type="ECO:0000259" key="2">
    <source>
        <dbReference type="Pfam" id="PF01850"/>
    </source>
</evidence>
<organism evidence="3 4">
    <name type="scientific">Acididesulfobacter guangdongensis</name>
    <dbReference type="NCBI Taxonomy" id="2597225"/>
    <lineage>
        <taxon>Bacteria</taxon>
        <taxon>Deltaproteobacteria</taxon>
        <taxon>Candidatus Acidulodesulfobacterales</taxon>
        <taxon>Candidatus Acididesulfobacter</taxon>
    </lineage>
</organism>
<dbReference type="InterPro" id="IPR044153">
    <property type="entry name" value="PIN_Pae0151-like"/>
</dbReference>
<proteinExistence type="predicted"/>
<keyword evidence="1" id="KW-0460">Magnesium</keyword>
<name>A0A519BI04_ACIG2</name>
<comment type="caution">
    <text evidence="3">The sequence shown here is derived from an EMBL/GenBank/DDBJ whole genome shotgun (WGS) entry which is preliminary data.</text>
</comment>
<dbReference type="EMBL" id="SGBC01000001">
    <property type="protein sequence ID" value="RZD16879.1"/>
    <property type="molecule type" value="Genomic_DNA"/>
</dbReference>
<sequence>MKFVLDNSITMRWLFGDEKKEDLDYAIAVLETMKEAEASVPAIWGLEVSNVIAKAEAKGLIAESRSTLFIQMLNNLDIQPDMQTYLYSLNDILNLARRYGLSAYDASYLELALRRNIPLATLDEDLIKAVKKSGTEIYKSA</sequence>
<dbReference type="InterPro" id="IPR029060">
    <property type="entry name" value="PIN-like_dom_sf"/>
</dbReference>
<evidence type="ECO:0000256" key="1">
    <source>
        <dbReference type="ARBA" id="ARBA00022842"/>
    </source>
</evidence>
<dbReference type="PANTHER" id="PTHR35901:SF1">
    <property type="entry name" value="EXONUCLEASE VAPC9"/>
    <property type="match status" value="1"/>
</dbReference>
<dbReference type="Pfam" id="PF01850">
    <property type="entry name" value="PIN"/>
    <property type="match status" value="1"/>
</dbReference>
<dbReference type="Proteomes" id="UP000316562">
    <property type="component" value="Unassembled WGS sequence"/>
</dbReference>
<reference evidence="3 4" key="1">
    <citation type="journal article" date="2019" name="ISME J.">
        <title>Insights into ecological role of a new deltaproteobacterial order Candidatus Acidulodesulfobacterales by metagenomics and metatranscriptomics.</title>
        <authorList>
            <person name="Tan S."/>
            <person name="Liu J."/>
            <person name="Fang Y."/>
            <person name="Hedlund B.P."/>
            <person name="Lian Z.H."/>
            <person name="Huang L.Y."/>
            <person name="Li J.T."/>
            <person name="Huang L.N."/>
            <person name="Li W.J."/>
            <person name="Jiang H.C."/>
            <person name="Dong H.L."/>
            <person name="Shu W.S."/>
        </authorList>
    </citation>
    <scope>NUCLEOTIDE SEQUENCE [LARGE SCALE GENOMIC DNA]</scope>
    <source>
        <strain evidence="3">AP2</strain>
    </source>
</reference>